<dbReference type="Gene3D" id="3.40.50.150">
    <property type="entry name" value="Vaccinia Virus protein VP39"/>
    <property type="match status" value="1"/>
</dbReference>
<keyword evidence="2" id="KW-0813">Transport</keyword>
<dbReference type="GO" id="GO:0005524">
    <property type="term" value="F:ATP binding"/>
    <property type="evidence" value="ECO:0007669"/>
    <property type="project" value="UniProtKB-KW"/>
</dbReference>
<keyword evidence="6 9" id="KW-1133">Transmembrane helix</keyword>
<keyword evidence="5" id="KW-0067">ATP-binding</keyword>
<evidence type="ECO:0000256" key="4">
    <source>
        <dbReference type="ARBA" id="ARBA00022741"/>
    </source>
</evidence>
<dbReference type="AlphaFoldDB" id="A0A7R8ZRL6"/>
<sequence length="840" mass="94210">MKRCTLLSSRRFCVLVSLSVACLLVFLWYLLVLEEEKDETVPLEGDYEPWLQPLVLDALTGDGGSLDDGIGFDEEEMVGWAVGDRMNQTAWNEFSVHVLRCFYLRPPPMETGVEVVPKALDDVLDPSANGQGRFIARIFGNKVNGTFLEAGGHNGLYLSNTYFLEKALGWCGLMVEPSRENFQRLASSGRNVWTSDACVGDKPWPYVAPFSSHQGPSQMWQGAFSGLPKYVLQNTGSLGPESDRIEHPATCFPLHAFLEATAFSRNLDFLSLDLQGAEFAVLNAMDWSRVQVKVVMVELQSVENVSFMPRLLFSKGYLFLHRISDDFIYVRRDLAEEFRIKADPWIQLQGEDVYENFRQFWRFRSVLNSRLAAWILYCHSNRWFQSRMEFLATVTIVITALVVVLTREYSTPSMAGVALVSVFQACSFLPFVLRMKSEGTARMSSCERILEYIRRLPKEGELVKQEQVPPKSWPEKGSITFNHVYARYRPNVPRVLRNVSFRIEGGERVGIIGRTGAGKTTLFAVLLRLLEPEEGTIEIDGRDVTRMGLRDLRSVIALIPQDPTLFEGTIRYNVDPFGDFSDTEIWSALEQSHLKALISSDARGLEAAVALGGSNYSAGERQLLCLTRALLRKAKIIILDEATANVDVATDVLIQETIQKSFGSCTVLTIAHRLNSVLSYSRILVMDNGQAREFDTPSALMENPHSLFHSMMVAAGINLAQRMGQDYNGEGPVGLASRSGRVAEGERESGKRERAKTPPHPISDSPQCPLLLELAMTRGLNVAFMWAWRGEWEHCLGRYGTCDRQRLGCFSGGGMEENGILKLPYKWIPGLVRLTGRLSE</sequence>
<dbReference type="SUPFAM" id="SSF52540">
    <property type="entry name" value="P-loop containing nucleoside triphosphate hydrolases"/>
    <property type="match status" value="1"/>
</dbReference>
<keyword evidence="4" id="KW-0547">Nucleotide-binding</keyword>
<dbReference type="SUPFAM" id="SSF90123">
    <property type="entry name" value="ABC transporter transmembrane region"/>
    <property type="match status" value="1"/>
</dbReference>
<dbReference type="GO" id="GO:0016887">
    <property type="term" value="F:ATP hydrolysis activity"/>
    <property type="evidence" value="ECO:0007669"/>
    <property type="project" value="InterPro"/>
</dbReference>
<reference evidence="10" key="1">
    <citation type="submission" date="2020-11" db="EMBL/GenBank/DDBJ databases">
        <authorList>
            <person name="Tran Van P."/>
        </authorList>
    </citation>
    <scope>NUCLEOTIDE SEQUENCE</scope>
</reference>
<proteinExistence type="predicted"/>
<organism evidence="10">
    <name type="scientific">Cyprideis torosa</name>
    <dbReference type="NCBI Taxonomy" id="163714"/>
    <lineage>
        <taxon>Eukaryota</taxon>
        <taxon>Metazoa</taxon>
        <taxon>Ecdysozoa</taxon>
        <taxon>Arthropoda</taxon>
        <taxon>Crustacea</taxon>
        <taxon>Oligostraca</taxon>
        <taxon>Ostracoda</taxon>
        <taxon>Podocopa</taxon>
        <taxon>Podocopida</taxon>
        <taxon>Cytherocopina</taxon>
        <taxon>Cytheroidea</taxon>
        <taxon>Cytherideidae</taxon>
        <taxon>Cyprideis</taxon>
    </lineage>
</organism>
<evidence type="ECO:0000256" key="2">
    <source>
        <dbReference type="ARBA" id="ARBA00022448"/>
    </source>
</evidence>
<dbReference type="Gene3D" id="3.40.50.300">
    <property type="entry name" value="P-loop containing nucleotide triphosphate hydrolases"/>
    <property type="match status" value="1"/>
</dbReference>
<dbReference type="OrthoDB" id="6357215at2759"/>
<gene>
    <name evidence="10" type="ORF">CTOB1V02_LOCUS6973</name>
</gene>
<evidence type="ECO:0000256" key="1">
    <source>
        <dbReference type="ARBA" id="ARBA00004141"/>
    </source>
</evidence>
<accession>A0A7R8ZRL6</accession>
<evidence type="ECO:0000256" key="3">
    <source>
        <dbReference type="ARBA" id="ARBA00022692"/>
    </source>
</evidence>
<dbReference type="GO" id="GO:0042626">
    <property type="term" value="F:ATPase-coupled transmembrane transporter activity"/>
    <property type="evidence" value="ECO:0007669"/>
    <property type="project" value="TreeGrafter"/>
</dbReference>
<dbReference type="SUPFAM" id="SSF53335">
    <property type="entry name" value="S-adenosyl-L-methionine-dependent methyltransferases"/>
    <property type="match status" value="1"/>
</dbReference>
<protein>
    <submittedName>
        <fullName evidence="10">Uncharacterized protein</fullName>
    </submittedName>
</protein>
<dbReference type="GO" id="GO:0016020">
    <property type="term" value="C:membrane"/>
    <property type="evidence" value="ECO:0007669"/>
    <property type="project" value="UniProtKB-SubCell"/>
</dbReference>
<dbReference type="InterPro" id="IPR003439">
    <property type="entry name" value="ABC_transporter-like_ATP-bd"/>
</dbReference>
<evidence type="ECO:0000256" key="5">
    <source>
        <dbReference type="ARBA" id="ARBA00022840"/>
    </source>
</evidence>
<dbReference type="SMART" id="SM00382">
    <property type="entry name" value="AAA"/>
    <property type="match status" value="1"/>
</dbReference>
<feature type="compositionally biased region" description="Basic and acidic residues" evidence="8">
    <location>
        <begin position="741"/>
        <end position="756"/>
    </location>
</feature>
<dbReference type="Pfam" id="PF05050">
    <property type="entry name" value="Methyltransf_21"/>
    <property type="match status" value="1"/>
</dbReference>
<evidence type="ECO:0000313" key="10">
    <source>
        <dbReference type="EMBL" id="CAD7229100.1"/>
    </source>
</evidence>
<dbReference type="FunFam" id="3.40.50.300:FF:000163">
    <property type="entry name" value="Multidrug resistance-associated protein member 4"/>
    <property type="match status" value="1"/>
</dbReference>
<dbReference type="PANTHER" id="PTHR24223">
    <property type="entry name" value="ATP-BINDING CASSETTE SUB-FAMILY C"/>
    <property type="match status" value="1"/>
</dbReference>
<evidence type="ECO:0000256" key="8">
    <source>
        <dbReference type="SAM" id="MobiDB-lite"/>
    </source>
</evidence>
<dbReference type="Gene3D" id="1.20.1560.10">
    <property type="entry name" value="ABC transporter type 1, transmembrane domain"/>
    <property type="match status" value="1"/>
</dbReference>
<dbReference type="PROSITE" id="PS51257">
    <property type="entry name" value="PROKAR_LIPOPROTEIN"/>
    <property type="match status" value="1"/>
</dbReference>
<keyword evidence="3 9" id="KW-0812">Transmembrane</keyword>
<name>A0A7R8ZRL6_9CRUS</name>
<dbReference type="InterPro" id="IPR006342">
    <property type="entry name" value="FkbM_mtfrase"/>
</dbReference>
<feature type="transmembrane region" description="Helical" evidence="9">
    <location>
        <begin position="12"/>
        <end position="31"/>
    </location>
</feature>
<dbReference type="InterPro" id="IPR036640">
    <property type="entry name" value="ABC1_TM_sf"/>
</dbReference>
<feature type="region of interest" description="Disordered" evidence="8">
    <location>
        <begin position="730"/>
        <end position="765"/>
    </location>
</feature>
<dbReference type="PROSITE" id="PS50893">
    <property type="entry name" value="ABC_TRANSPORTER_2"/>
    <property type="match status" value="1"/>
</dbReference>
<evidence type="ECO:0000256" key="6">
    <source>
        <dbReference type="ARBA" id="ARBA00022989"/>
    </source>
</evidence>
<dbReference type="Pfam" id="PF00005">
    <property type="entry name" value="ABC_tran"/>
    <property type="match status" value="1"/>
</dbReference>
<evidence type="ECO:0000256" key="9">
    <source>
        <dbReference type="SAM" id="Phobius"/>
    </source>
</evidence>
<dbReference type="InterPro" id="IPR029063">
    <property type="entry name" value="SAM-dependent_MTases_sf"/>
</dbReference>
<dbReference type="InterPro" id="IPR003593">
    <property type="entry name" value="AAA+_ATPase"/>
</dbReference>
<dbReference type="InterPro" id="IPR050173">
    <property type="entry name" value="ABC_transporter_C-like"/>
</dbReference>
<dbReference type="EMBL" id="OB661867">
    <property type="protein sequence ID" value="CAD7229100.1"/>
    <property type="molecule type" value="Genomic_DNA"/>
</dbReference>
<comment type="subcellular location">
    <subcellularLocation>
        <location evidence="1">Membrane</location>
        <topology evidence="1">Multi-pass membrane protein</topology>
    </subcellularLocation>
</comment>
<dbReference type="CDD" id="cd03244">
    <property type="entry name" value="ABCC_MRP_domain2"/>
    <property type="match status" value="1"/>
</dbReference>
<keyword evidence="7 9" id="KW-0472">Membrane</keyword>
<dbReference type="InterPro" id="IPR027417">
    <property type="entry name" value="P-loop_NTPase"/>
</dbReference>
<evidence type="ECO:0000256" key="7">
    <source>
        <dbReference type="ARBA" id="ARBA00023136"/>
    </source>
</evidence>